<reference evidence="1" key="1">
    <citation type="submission" date="2021-04" db="EMBL/GenBank/DDBJ databases">
        <title>Genome seq and assembly of Bacillus sp.</title>
        <authorList>
            <person name="Chhetri G."/>
        </authorList>
    </citation>
    <scope>NUCLEOTIDE SEQUENCE</scope>
    <source>
        <strain evidence="1">RG28</strain>
    </source>
</reference>
<comment type="caution">
    <text evidence="1">The sequence shown here is derived from an EMBL/GenBank/DDBJ whole genome shotgun (WGS) entry which is preliminary data.</text>
</comment>
<evidence type="ECO:0000313" key="1">
    <source>
        <dbReference type="EMBL" id="MBP0724545.1"/>
    </source>
</evidence>
<evidence type="ECO:0000313" key="2">
    <source>
        <dbReference type="Proteomes" id="UP000682134"/>
    </source>
</evidence>
<name>A0A940NN11_9BACI</name>
<sequence>MYNYTRVEKGINVLNPTTDRVKVLVDYEINKYTMLIMAEYTVDHAVISKVFETEEVFYVLLKPMEIIERSCAYFGSSYKGRKEGTKRMISISHKAPIAISATNQIFVFPTTSSKKNECTWISHQHVNQFRGGRFNRTIVRFSNELEIELDISKGSFENQLYRTAHLRAIFEERMKCPSKPKKNYTLIPNQDINTYIKNVLVSEDCHQV</sequence>
<keyword evidence="2" id="KW-1185">Reference proteome</keyword>
<dbReference type="EMBL" id="JAGIYQ010000003">
    <property type="protein sequence ID" value="MBP0724545.1"/>
    <property type="molecule type" value="Genomic_DNA"/>
</dbReference>
<protein>
    <submittedName>
        <fullName evidence="1">Competence protein ComK</fullName>
    </submittedName>
</protein>
<dbReference type="Proteomes" id="UP000682134">
    <property type="component" value="Unassembled WGS sequence"/>
</dbReference>
<accession>A0A940NN11</accession>
<dbReference type="GO" id="GO:0030420">
    <property type="term" value="P:establishment of competence for transformation"/>
    <property type="evidence" value="ECO:0007669"/>
    <property type="project" value="InterPro"/>
</dbReference>
<dbReference type="Pfam" id="PF06338">
    <property type="entry name" value="ComK"/>
    <property type="match status" value="1"/>
</dbReference>
<organism evidence="1 2">
    <name type="scientific">Gottfriedia endophytica</name>
    <dbReference type="NCBI Taxonomy" id="2820819"/>
    <lineage>
        <taxon>Bacteria</taxon>
        <taxon>Bacillati</taxon>
        <taxon>Bacillota</taxon>
        <taxon>Bacilli</taxon>
        <taxon>Bacillales</taxon>
        <taxon>Bacillaceae</taxon>
        <taxon>Gottfriedia</taxon>
    </lineage>
</organism>
<gene>
    <name evidence="1" type="ORF">J5Y03_05010</name>
</gene>
<dbReference type="InterPro" id="IPR010461">
    <property type="entry name" value="ComK"/>
</dbReference>
<dbReference type="AlphaFoldDB" id="A0A940NN11"/>
<proteinExistence type="predicted"/>
<dbReference type="RefSeq" id="WP_209403203.1">
    <property type="nucleotide sequence ID" value="NZ_JAGIYQ010000003.1"/>
</dbReference>
<dbReference type="PIRSF" id="PIRSF011560">
    <property type="entry name" value="ComK"/>
    <property type="match status" value="1"/>
</dbReference>